<organism evidence="1 2">
    <name type="scientific">Ceratodon purpureus</name>
    <name type="common">Fire moss</name>
    <name type="synonym">Dicranum purpureum</name>
    <dbReference type="NCBI Taxonomy" id="3225"/>
    <lineage>
        <taxon>Eukaryota</taxon>
        <taxon>Viridiplantae</taxon>
        <taxon>Streptophyta</taxon>
        <taxon>Embryophyta</taxon>
        <taxon>Bryophyta</taxon>
        <taxon>Bryophytina</taxon>
        <taxon>Bryopsida</taxon>
        <taxon>Dicranidae</taxon>
        <taxon>Pseudoditrichales</taxon>
        <taxon>Ditrichaceae</taxon>
        <taxon>Ceratodon</taxon>
    </lineage>
</organism>
<accession>A0A8T0GMF1</accession>
<protein>
    <submittedName>
        <fullName evidence="1">Uncharacterized protein</fullName>
    </submittedName>
</protein>
<evidence type="ECO:0000313" key="1">
    <source>
        <dbReference type="EMBL" id="KAG0560726.1"/>
    </source>
</evidence>
<gene>
    <name evidence="1" type="ORF">KC19_9G008100</name>
</gene>
<dbReference type="Proteomes" id="UP000822688">
    <property type="component" value="Chromosome 9"/>
</dbReference>
<keyword evidence="2" id="KW-1185">Reference proteome</keyword>
<name>A0A8T0GMF1_CERPU</name>
<dbReference type="EMBL" id="CM026430">
    <property type="protein sequence ID" value="KAG0560726.1"/>
    <property type="molecule type" value="Genomic_DNA"/>
</dbReference>
<reference evidence="1" key="1">
    <citation type="submission" date="2020-06" db="EMBL/GenBank/DDBJ databases">
        <title>WGS assembly of Ceratodon purpureus strain R40.</title>
        <authorList>
            <person name="Carey S.B."/>
            <person name="Jenkins J."/>
            <person name="Shu S."/>
            <person name="Lovell J.T."/>
            <person name="Sreedasyam A."/>
            <person name="Maumus F."/>
            <person name="Tiley G.P."/>
            <person name="Fernandez-Pozo N."/>
            <person name="Barry K."/>
            <person name="Chen C."/>
            <person name="Wang M."/>
            <person name="Lipzen A."/>
            <person name="Daum C."/>
            <person name="Saski C.A."/>
            <person name="Payton A.C."/>
            <person name="Mcbreen J.C."/>
            <person name="Conrad R.E."/>
            <person name="Kollar L.M."/>
            <person name="Olsson S."/>
            <person name="Huttunen S."/>
            <person name="Landis J.B."/>
            <person name="Wickett N.J."/>
            <person name="Johnson M.G."/>
            <person name="Rensing S.A."/>
            <person name="Grimwood J."/>
            <person name="Schmutz J."/>
            <person name="Mcdaniel S.F."/>
        </authorList>
    </citation>
    <scope>NUCLEOTIDE SEQUENCE</scope>
    <source>
        <strain evidence="1">R40</strain>
    </source>
</reference>
<comment type="caution">
    <text evidence="1">The sequence shown here is derived from an EMBL/GenBank/DDBJ whole genome shotgun (WGS) entry which is preliminary data.</text>
</comment>
<sequence length="74" mass="8388">MDVMYCSLSGCIYGPYHNPILISPTVIAHRPLNTRAYFLEQVLGSISKTSTWKFFCRAGRAKIIDECTSQIFEP</sequence>
<proteinExistence type="predicted"/>
<dbReference type="AlphaFoldDB" id="A0A8T0GMF1"/>
<evidence type="ECO:0000313" key="2">
    <source>
        <dbReference type="Proteomes" id="UP000822688"/>
    </source>
</evidence>